<sequence length="154" mass="17358">MRAFLFGFVALTAIGCVNDDRVFTQGRLQDLCNESIPICGRTAACALDDQEFIRGRFPGGQRLVVQTEFPEQRLNARFLLDELNFPGTEISVQAFSTNCEDFDRTIHKDRDLFQLAGDDRIIDFNLALPGRGDHLVEVFSDMDAAFTMTVEIED</sequence>
<organism evidence="1 2">
    <name type="scientific">Microvenator marinus</name>
    <dbReference type="NCBI Taxonomy" id="2600177"/>
    <lineage>
        <taxon>Bacteria</taxon>
        <taxon>Deltaproteobacteria</taxon>
        <taxon>Bradymonadales</taxon>
        <taxon>Microvenatoraceae</taxon>
        <taxon>Microvenator</taxon>
    </lineage>
</organism>
<dbReference type="OrthoDB" id="5381223at2"/>
<evidence type="ECO:0000313" key="1">
    <source>
        <dbReference type="EMBL" id="QED30247.1"/>
    </source>
</evidence>
<dbReference type="RefSeq" id="WP_146963770.1">
    <property type="nucleotide sequence ID" value="NZ_CP042467.1"/>
</dbReference>
<keyword evidence="2" id="KW-1185">Reference proteome</keyword>
<dbReference type="Proteomes" id="UP000321595">
    <property type="component" value="Chromosome"/>
</dbReference>
<accession>A0A5B8XYI9</accession>
<name>A0A5B8XYI9_9DELT</name>
<dbReference type="PROSITE" id="PS51257">
    <property type="entry name" value="PROKAR_LIPOPROTEIN"/>
    <property type="match status" value="1"/>
</dbReference>
<gene>
    <name evidence="1" type="ORF">FRD01_24045</name>
</gene>
<dbReference type="AlphaFoldDB" id="A0A5B8XYI9"/>
<dbReference type="KEGG" id="bbae:FRD01_24045"/>
<dbReference type="EMBL" id="CP042467">
    <property type="protein sequence ID" value="QED30247.1"/>
    <property type="molecule type" value="Genomic_DNA"/>
</dbReference>
<proteinExistence type="predicted"/>
<reference evidence="1 2" key="1">
    <citation type="submission" date="2019-08" db="EMBL/GenBank/DDBJ databases">
        <authorList>
            <person name="Liang Q."/>
        </authorList>
    </citation>
    <scope>NUCLEOTIDE SEQUENCE [LARGE SCALE GENOMIC DNA]</scope>
    <source>
        <strain evidence="1 2">V1718</strain>
    </source>
</reference>
<evidence type="ECO:0000313" key="2">
    <source>
        <dbReference type="Proteomes" id="UP000321595"/>
    </source>
</evidence>
<protein>
    <recommendedName>
        <fullName evidence="3">Lipoprotein</fullName>
    </recommendedName>
</protein>
<evidence type="ECO:0008006" key="3">
    <source>
        <dbReference type="Google" id="ProtNLM"/>
    </source>
</evidence>